<dbReference type="RefSeq" id="WP_274997512.1">
    <property type="nucleotide sequence ID" value="NZ_JAJQQP010000016.1"/>
</dbReference>
<organism evidence="3 4">
    <name type="scientific">Promicromonospora iranensis</name>
    <dbReference type="NCBI Taxonomy" id="1105144"/>
    <lineage>
        <taxon>Bacteria</taxon>
        <taxon>Bacillati</taxon>
        <taxon>Actinomycetota</taxon>
        <taxon>Actinomycetes</taxon>
        <taxon>Micrococcales</taxon>
        <taxon>Promicromonosporaceae</taxon>
        <taxon>Promicromonospora</taxon>
    </lineage>
</organism>
<gene>
    <name evidence="3" type="ORF">J2S48_000747</name>
</gene>
<dbReference type="Proteomes" id="UP001183585">
    <property type="component" value="Unassembled WGS sequence"/>
</dbReference>
<accession>A0ABU2CIT7</accession>
<dbReference type="Pfam" id="PF07811">
    <property type="entry name" value="TadE"/>
    <property type="match status" value="1"/>
</dbReference>
<reference evidence="3 4" key="1">
    <citation type="submission" date="2023-07" db="EMBL/GenBank/DDBJ databases">
        <title>Sequencing the genomes of 1000 actinobacteria strains.</title>
        <authorList>
            <person name="Klenk H.-P."/>
        </authorList>
    </citation>
    <scope>NUCLEOTIDE SEQUENCE [LARGE SCALE GENOMIC DNA]</scope>
    <source>
        <strain evidence="3 4">DSM 45554</strain>
    </source>
</reference>
<evidence type="ECO:0000313" key="3">
    <source>
        <dbReference type="EMBL" id="MDR7381232.1"/>
    </source>
</evidence>
<feature type="transmembrane region" description="Helical" evidence="1">
    <location>
        <begin position="21"/>
        <end position="47"/>
    </location>
</feature>
<dbReference type="InterPro" id="IPR012495">
    <property type="entry name" value="TadE-like_dom"/>
</dbReference>
<feature type="domain" description="TadE-like" evidence="2">
    <location>
        <begin position="18"/>
        <end position="60"/>
    </location>
</feature>
<dbReference type="EMBL" id="JAVDYE010000001">
    <property type="protein sequence ID" value="MDR7381232.1"/>
    <property type="molecule type" value="Genomic_DNA"/>
</dbReference>
<evidence type="ECO:0000313" key="4">
    <source>
        <dbReference type="Proteomes" id="UP001183585"/>
    </source>
</evidence>
<evidence type="ECO:0000259" key="2">
    <source>
        <dbReference type="Pfam" id="PF07811"/>
    </source>
</evidence>
<keyword evidence="1" id="KW-1133">Transmembrane helix</keyword>
<keyword evidence="1" id="KW-0812">Transmembrane</keyword>
<evidence type="ECO:0000256" key="1">
    <source>
        <dbReference type="SAM" id="Phobius"/>
    </source>
</evidence>
<keyword evidence="4" id="KW-1185">Reference proteome</keyword>
<protein>
    <submittedName>
        <fullName evidence="3">Flp pilus assembly protein TadG</fullName>
    </submittedName>
</protein>
<comment type="caution">
    <text evidence="3">The sequence shown here is derived from an EMBL/GenBank/DDBJ whole genome shotgun (WGS) entry which is preliminary data.</text>
</comment>
<name>A0ABU2CIT7_9MICO</name>
<proteinExistence type="predicted"/>
<keyword evidence="1" id="KW-0472">Membrane</keyword>
<sequence>MTRRRKARSDPPGQSEAGVAAIEVVVMALPVLVVCWAIMFGALYALAHQSVQAAAADAARSASLARTVPAAQAGAHTAATMTLANQDLRCATTDVAADTSGLLAPAGQPSTVSATVTCHLDPIRLGLPIGRPVTISATMSSPVDTWRSQ</sequence>